<reference evidence="1 2" key="1">
    <citation type="submission" date="2024-09" db="EMBL/GenBank/DDBJ databases">
        <title>Rethinking Asexuality: The Enigmatic Case of Functional Sexual Genes in Lepraria (Stereocaulaceae).</title>
        <authorList>
            <person name="Doellman M."/>
            <person name="Sun Y."/>
            <person name="Barcenas-Pena A."/>
            <person name="Lumbsch H.T."/>
            <person name="Grewe F."/>
        </authorList>
    </citation>
    <scope>NUCLEOTIDE SEQUENCE [LARGE SCALE GENOMIC DNA]</scope>
    <source>
        <strain evidence="1 2">Grewe 0041</strain>
    </source>
</reference>
<evidence type="ECO:0000313" key="1">
    <source>
        <dbReference type="EMBL" id="KAL2053462.1"/>
    </source>
</evidence>
<dbReference type="EMBL" id="JBHFEH010000020">
    <property type="protein sequence ID" value="KAL2053462.1"/>
    <property type="molecule type" value="Genomic_DNA"/>
</dbReference>
<keyword evidence="2" id="KW-1185">Reference proteome</keyword>
<dbReference type="Proteomes" id="UP001590951">
    <property type="component" value="Unassembled WGS sequence"/>
</dbReference>
<evidence type="ECO:0000313" key="2">
    <source>
        <dbReference type="Proteomes" id="UP001590951"/>
    </source>
</evidence>
<sequence>MINLFLNMLHVRRSAAGDLAPAIILVQGLVMPIKIAGPAVHSARFAAHIPNVLFSAMRHAPHVLRSVPGLANTEVAVICLVPLHVTVFPAISAAPRI</sequence>
<gene>
    <name evidence="1" type="ORF">ABVK25_006113</name>
</gene>
<comment type="caution">
    <text evidence="1">The sequence shown here is derived from an EMBL/GenBank/DDBJ whole genome shotgun (WGS) entry which is preliminary data.</text>
</comment>
<protein>
    <submittedName>
        <fullName evidence="1">Uncharacterized protein</fullName>
    </submittedName>
</protein>
<proteinExistence type="predicted"/>
<accession>A0ABR4B7U8</accession>
<organism evidence="1 2">
    <name type="scientific">Lepraria finkii</name>
    <dbReference type="NCBI Taxonomy" id="1340010"/>
    <lineage>
        <taxon>Eukaryota</taxon>
        <taxon>Fungi</taxon>
        <taxon>Dikarya</taxon>
        <taxon>Ascomycota</taxon>
        <taxon>Pezizomycotina</taxon>
        <taxon>Lecanoromycetes</taxon>
        <taxon>OSLEUM clade</taxon>
        <taxon>Lecanoromycetidae</taxon>
        <taxon>Lecanorales</taxon>
        <taxon>Lecanorineae</taxon>
        <taxon>Stereocaulaceae</taxon>
        <taxon>Lepraria</taxon>
    </lineage>
</organism>
<name>A0ABR4B7U8_9LECA</name>